<evidence type="ECO:0000313" key="2">
    <source>
        <dbReference type="Proteomes" id="UP000319976"/>
    </source>
</evidence>
<evidence type="ECO:0000313" key="1">
    <source>
        <dbReference type="EMBL" id="QDT66764.1"/>
    </source>
</evidence>
<reference evidence="1 2" key="1">
    <citation type="submission" date="2019-02" db="EMBL/GenBank/DDBJ databases">
        <title>Deep-cultivation of Planctomycetes and their phenomic and genomic characterization uncovers novel biology.</title>
        <authorList>
            <person name="Wiegand S."/>
            <person name="Jogler M."/>
            <person name="Boedeker C."/>
            <person name="Pinto D."/>
            <person name="Vollmers J."/>
            <person name="Rivas-Marin E."/>
            <person name="Kohn T."/>
            <person name="Peeters S.H."/>
            <person name="Heuer A."/>
            <person name="Rast P."/>
            <person name="Oberbeckmann S."/>
            <person name="Bunk B."/>
            <person name="Jeske O."/>
            <person name="Meyerdierks A."/>
            <person name="Storesund J.E."/>
            <person name="Kallscheuer N."/>
            <person name="Luecker S."/>
            <person name="Lage O.M."/>
            <person name="Pohl T."/>
            <person name="Merkel B.J."/>
            <person name="Hornburger P."/>
            <person name="Mueller R.-W."/>
            <person name="Bruemmer F."/>
            <person name="Labrenz M."/>
            <person name="Spormann A.M."/>
            <person name="Op den Camp H."/>
            <person name="Overmann J."/>
            <person name="Amann R."/>
            <person name="Jetten M.S.M."/>
            <person name="Mascher T."/>
            <person name="Medema M.H."/>
            <person name="Devos D.P."/>
            <person name="Kaster A.-K."/>
            <person name="Ovreas L."/>
            <person name="Rohde M."/>
            <person name="Galperin M.Y."/>
            <person name="Jogler C."/>
        </authorList>
    </citation>
    <scope>NUCLEOTIDE SEQUENCE [LARGE SCALE GENOMIC DNA]</scope>
    <source>
        <strain evidence="1 2">V22</strain>
    </source>
</reference>
<dbReference type="KEGG" id="chya:V22_40350"/>
<dbReference type="EMBL" id="CP036316">
    <property type="protein sequence ID" value="QDT66764.1"/>
    <property type="molecule type" value="Genomic_DNA"/>
</dbReference>
<organism evidence="1 2">
    <name type="scientific">Calycomorphotria hydatis</name>
    <dbReference type="NCBI Taxonomy" id="2528027"/>
    <lineage>
        <taxon>Bacteria</taxon>
        <taxon>Pseudomonadati</taxon>
        <taxon>Planctomycetota</taxon>
        <taxon>Planctomycetia</taxon>
        <taxon>Planctomycetales</taxon>
        <taxon>Planctomycetaceae</taxon>
        <taxon>Calycomorphotria</taxon>
    </lineage>
</organism>
<sequence length="48" mass="5516">MSYLRTNEGLTITQGVPVVTKKLKMSIKGSDRDIKVYCARNMPDRNWT</sequence>
<gene>
    <name evidence="1" type="ORF">V22_40350</name>
</gene>
<proteinExistence type="predicted"/>
<dbReference type="Proteomes" id="UP000319976">
    <property type="component" value="Chromosome"/>
</dbReference>
<accession>A0A517TEG8</accession>
<keyword evidence="2" id="KW-1185">Reference proteome</keyword>
<name>A0A517TEG8_9PLAN</name>
<protein>
    <submittedName>
        <fullName evidence="1">Uncharacterized protein</fullName>
    </submittedName>
</protein>
<dbReference type="AlphaFoldDB" id="A0A517TEG8"/>